<dbReference type="Pfam" id="PF13304">
    <property type="entry name" value="AAA_21"/>
    <property type="match status" value="1"/>
</dbReference>
<protein>
    <submittedName>
        <fullName evidence="2">AAA family ATPase</fullName>
    </submittedName>
</protein>
<dbReference type="InterPro" id="IPR003593">
    <property type="entry name" value="AAA+_ATPase"/>
</dbReference>
<feature type="domain" description="AAA+ ATPase" evidence="1">
    <location>
        <begin position="40"/>
        <end position="340"/>
    </location>
</feature>
<dbReference type="RefSeq" id="WP_248436405.1">
    <property type="nucleotide sequence ID" value="NZ_CP096205.1"/>
</dbReference>
<dbReference type="Proteomes" id="UP000830583">
    <property type="component" value="Chromosome"/>
</dbReference>
<dbReference type="InterPro" id="IPR003959">
    <property type="entry name" value="ATPase_AAA_core"/>
</dbReference>
<evidence type="ECO:0000313" key="2">
    <source>
        <dbReference type="EMBL" id="UPQ80511.1"/>
    </source>
</evidence>
<proteinExistence type="predicted"/>
<dbReference type="SMART" id="SM00382">
    <property type="entry name" value="AAA"/>
    <property type="match status" value="1"/>
</dbReference>
<keyword evidence="3" id="KW-1185">Reference proteome</keyword>
<evidence type="ECO:0000259" key="1">
    <source>
        <dbReference type="SMART" id="SM00382"/>
    </source>
</evidence>
<sequence>MEIKNLNRESHLYFISLDLGSVGCFKEAQKLDLSDNKGKYSPWTIILGDNGSGKTTLLKVIANSFILNEFKNNQKFYSQKQPLTIITNPNGIYNSKSFVRYRLNNDRTKKHYFISITSDKDGSNVKELTFDADLNNLLLFSYGASRRMSKNPSFSSNSFNQDKLSSLFDESVELINVEEWYLQKYLAVQTSDIEIKNQLVNQLEIIKNILIDFLPDVFDLRIKEVKNLNDKSSLEVKINTKDWINLRDLSFGYQTITALLVDIASKMMEEYPEKDNPLEQPVIILIDEIDLHLHPKWQRTVINKLSHHFPKAQFIVTAHSPLIVQAAQDRNANIVVCRKDGDKVVIDNNPESVTGWRIDQILTSDLFEVESPRSKETQKAVDDYIKLKGKKNLAKSDLEKLESLTPLVQEVYGQKKEESELDIKLKKFAEKYLK</sequence>
<dbReference type="InterPro" id="IPR027417">
    <property type="entry name" value="P-loop_NTPase"/>
</dbReference>
<organism evidence="2 3">
    <name type="scientific">Flavobacterium azooxidireducens</name>
    <dbReference type="NCBI Taxonomy" id="1871076"/>
    <lineage>
        <taxon>Bacteria</taxon>
        <taxon>Pseudomonadati</taxon>
        <taxon>Bacteroidota</taxon>
        <taxon>Flavobacteriia</taxon>
        <taxon>Flavobacteriales</taxon>
        <taxon>Flavobacteriaceae</taxon>
        <taxon>Flavobacterium</taxon>
    </lineage>
</organism>
<accession>A0ABY4KI54</accession>
<name>A0ABY4KI54_9FLAO</name>
<gene>
    <name evidence="2" type="ORF">M0M57_06640</name>
</gene>
<dbReference type="CDD" id="cd00267">
    <property type="entry name" value="ABC_ATPase"/>
    <property type="match status" value="1"/>
</dbReference>
<dbReference type="InterPro" id="IPR051396">
    <property type="entry name" value="Bact_Antivir_Def_Nuclease"/>
</dbReference>
<dbReference type="PANTHER" id="PTHR43581">
    <property type="entry name" value="ATP/GTP PHOSPHATASE"/>
    <property type="match status" value="1"/>
</dbReference>
<dbReference type="EMBL" id="CP096205">
    <property type="protein sequence ID" value="UPQ80511.1"/>
    <property type="molecule type" value="Genomic_DNA"/>
</dbReference>
<dbReference type="Gene3D" id="3.40.50.300">
    <property type="entry name" value="P-loop containing nucleotide triphosphate hydrolases"/>
    <property type="match status" value="1"/>
</dbReference>
<evidence type="ECO:0000313" key="3">
    <source>
        <dbReference type="Proteomes" id="UP000830583"/>
    </source>
</evidence>
<reference evidence="2" key="1">
    <citation type="submission" date="2022-04" db="EMBL/GenBank/DDBJ databases">
        <title>Consumption of N2O by Flavobacterium azooxidireducens sp. nov. isolated from Decomposing Leaf Litter of Phragmites australis (Cav.).</title>
        <authorList>
            <person name="Behrendt U."/>
            <person name="Spanner T."/>
            <person name="Augustin J."/>
            <person name="Horn M.A."/>
            <person name="Kolb S."/>
            <person name="Ulrich A."/>
        </authorList>
    </citation>
    <scope>NUCLEOTIDE SEQUENCE</scope>
    <source>
        <strain evidence="2">IGB 4-14</strain>
    </source>
</reference>
<dbReference type="SUPFAM" id="SSF52540">
    <property type="entry name" value="P-loop containing nucleoside triphosphate hydrolases"/>
    <property type="match status" value="1"/>
</dbReference>
<dbReference type="PANTHER" id="PTHR43581:SF2">
    <property type="entry name" value="EXCINUCLEASE ATPASE SUBUNIT"/>
    <property type="match status" value="1"/>
</dbReference>